<dbReference type="InterPro" id="IPR059023">
    <property type="entry name" value="RNA_hel_CTD"/>
</dbReference>
<dbReference type="EMBL" id="GECZ01013338">
    <property type="protein sequence ID" value="JAS56431.1"/>
    <property type="molecule type" value="Transcribed_RNA"/>
</dbReference>
<feature type="region of interest" description="Disordered" evidence="3">
    <location>
        <begin position="263"/>
        <end position="323"/>
    </location>
</feature>
<keyword evidence="2" id="KW-0547">Nucleotide-binding</keyword>
<evidence type="ECO:0000259" key="4">
    <source>
        <dbReference type="Pfam" id="PF07717"/>
    </source>
</evidence>
<feature type="compositionally biased region" description="Low complexity" evidence="3">
    <location>
        <begin position="299"/>
        <end position="313"/>
    </location>
</feature>
<evidence type="ECO:0000256" key="3">
    <source>
        <dbReference type="SAM" id="MobiDB-lite"/>
    </source>
</evidence>
<keyword evidence="1" id="KW-0378">Hydrolase</keyword>
<keyword evidence="2" id="KW-0347">Helicase</keyword>
<accession>A0A1B6G218</accession>
<evidence type="ECO:0000259" key="5">
    <source>
        <dbReference type="Pfam" id="PF26026"/>
    </source>
</evidence>
<gene>
    <name evidence="6" type="ORF">g.29644</name>
</gene>
<feature type="domain" description="RNA helicase C-terminal" evidence="5">
    <location>
        <begin position="207"/>
        <end position="260"/>
    </location>
</feature>
<dbReference type="AlphaFoldDB" id="A0A1B6G218"/>
<evidence type="ECO:0000256" key="2">
    <source>
        <dbReference type="ARBA" id="ARBA00022806"/>
    </source>
</evidence>
<feature type="non-terminal residue" evidence="6">
    <location>
        <position position="1"/>
    </location>
</feature>
<dbReference type="Pfam" id="PF26026">
    <property type="entry name" value="RNA_hel_CTD"/>
    <property type="match status" value="1"/>
</dbReference>
<evidence type="ECO:0000256" key="1">
    <source>
        <dbReference type="ARBA" id="ARBA00022801"/>
    </source>
</evidence>
<proteinExistence type="predicted"/>
<feature type="compositionally biased region" description="Acidic residues" evidence="3">
    <location>
        <begin position="275"/>
        <end position="292"/>
    </location>
</feature>
<protein>
    <submittedName>
        <fullName evidence="6">Uncharacterized protein</fullName>
    </submittedName>
</protein>
<name>A0A1B6G218_9HEMI</name>
<dbReference type="InterPro" id="IPR011709">
    <property type="entry name" value="DEAD-box_helicase_OB_fold"/>
</dbReference>
<dbReference type="Pfam" id="PF07717">
    <property type="entry name" value="OB_NTP_bind"/>
    <property type="match status" value="1"/>
</dbReference>
<organism evidence="6">
    <name type="scientific">Cuerna arida</name>
    <dbReference type="NCBI Taxonomy" id="1464854"/>
    <lineage>
        <taxon>Eukaryota</taxon>
        <taxon>Metazoa</taxon>
        <taxon>Ecdysozoa</taxon>
        <taxon>Arthropoda</taxon>
        <taxon>Hexapoda</taxon>
        <taxon>Insecta</taxon>
        <taxon>Pterygota</taxon>
        <taxon>Neoptera</taxon>
        <taxon>Paraneoptera</taxon>
        <taxon>Hemiptera</taxon>
        <taxon>Auchenorrhyncha</taxon>
        <taxon>Membracoidea</taxon>
        <taxon>Cicadellidae</taxon>
        <taxon>Cicadellinae</taxon>
        <taxon>Proconiini</taxon>
        <taxon>Cuerna</taxon>
    </lineage>
</organism>
<reference evidence="6" key="1">
    <citation type="submission" date="2015-11" db="EMBL/GenBank/DDBJ databases">
        <title>De novo transcriptome assembly of four potential Pierce s Disease insect vectors from Arizona vineyards.</title>
        <authorList>
            <person name="Tassone E.E."/>
        </authorList>
    </citation>
    <scope>NUCLEOTIDE SEQUENCE</scope>
</reference>
<evidence type="ECO:0000313" key="6">
    <source>
        <dbReference type="EMBL" id="JAS56431.1"/>
    </source>
</evidence>
<sequence>KDAFVVPIEEEKVFFRKKKELAMGTKSDHLVLAEALTRWEAENETNGGWRFTREYYLSPNTLSMLKDMKKQFAHHLHDMRFLSTSYVKDRASNRNSHNIGLIKAIICAGLYPNVAIVKNVKRNKKGEIKQRIFTPEDGPVSLHIRSINSNEPFFEGRFLVYHLKMKTSKVFLHDTTMVFALALIFFGHNFELFKENGMVVIELSPKIRFTCATSTALLVKELRQRLDQLLEYKVAHPGVTDWDQSSDEGKLLRAIAELISHDDQQHEDEQLSMVEESDEDEDDDDDEDFPDYTEDRYSRSSSNSYRSGYGRASTSGVTPFPRF</sequence>
<feature type="domain" description="DEAD-box helicase OB fold" evidence="4">
    <location>
        <begin position="102"/>
        <end position="188"/>
    </location>
</feature>
<keyword evidence="2" id="KW-0067">ATP-binding</keyword>